<dbReference type="SUPFAM" id="SSF51011">
    <property type="entry name" value="Glycosyl hydrolase domain"/>
    <property type="match status" value="1"/>
</dbReference>
<dbReference type="GO" id="GO:0004553">
    <property type="term" value="F:hydrolase activity, hydrolyzing O-glycosyl compounds"/>
    <property type="evidence" value="ECO:0007669"/>
    <property type="project" value="InterPro"/>
</dbReference>
<dbReference type="GO" id="GO:0005975">
    <property type="term" value="P:carbohydrate metabolic process"/>
    <property type="evidence" value="ECO:0007669"/>
    <property type="project" value="InterPro"/>
</dbReference>
<dbReference type="InterPro" id="IPR011013">
    <property type="entry name" value="Gal_mutarotase_sf_dom"/>
</dbReference>
<evidence type="ECO:0000256" key="3">
    <source>
        <dbReference type="ARBA" id="ARBA00023295"/>
    </source>
</evidence>
<dbReference type="Proteomes" id="UP000178735">
    <property type="component" value="Unassembled WGS sequence"/>
</dbReference>
<evidence type="ECO:0000256" key="2">
    <source>
        <dbReference type="ARBA" id="ARBA00022801"/>
    </source>
</evidence>
<comment type="similarity">
    <text evidence="1 4">Belongs to the glycosyl hydrolase 31 family.</text>
</comment>
<dbReference type="InterPro" id="IPR017853">
    <property type="entry name" value="GH"/>
</dbReference>
<evidence type="ECO:0000259" key="6">
    <source>
        <dbReference type="Pfam" id="PF13802"/>
    </source>
</evidence>
<dbReference type="SUPFAM" id="SSF51445">
    <property type="entry name" value="(Trans)glycosidases"/>
    <property type="match status" value="1"/>
</dbReference>
<evidence type="ECO:0000259" key="8">
    <source>
        <dbReference type="Pfam" id="PF21365"/>
    </source>
</evidence>
<dbReference type="PANTHER" id="PTHR22762">
    <property type="entry name" value="ALPHA-GLUCOSIDASE"/>
    <property type="match status" value="1"/>
</dbReference>
<dbReference type="Gene3D" id="2.60.40.4040">
    <property type="match status" value="1"/>
</dbReference>
<dbReference type="Gene3D" id="2.60.40.1760">
    <property type="entry name" value="glycosyl hydrolase (family 31)"/>
    <property type="match status" value="1"/>
</dbReference>
<feature type="domain" description="Glycoside hydrolase family 31 TIM barrel" evidence="5">
    <location>
        <begin position="115"/>
        <end position="475"/>
    </location>
</feature>
<evidence type="ECO:0000313" key="9">
    <source>
        <dbReference type="EMBL" id="OGM01844.1"/>
    </source>
</evidence>
<feature type="domain" description="Glycoside hydrolase family 31 N-terminal" evidence="6">
    <location>
        <begin position="2"/>
        <end position="71"/>
    </location>
</feature>
<dbReference type="PANTHER" id="PTHR22762:SF120">
    <property type="entry name" value="HETEROGLYCAN GLUCOSIDASE 1"/>
    <property type="match status" value="1"/>
</dbReference>
<evidence type="ECO:0000256" key="1">
    <source>
        <dbReference type="ARBA" id="ARBA00007806"/>
    </source>
</evidence>
<dbReference type="PROSITE" id="PS00129">
    <property type="entry name" value="GLYCOSYL_HYDROL_F31_1"/>
    <property type="match status" value="1"/>
</dbReference>
<dbReference type="CDD" id="cd14752">
    <property type="entry name" value="GH31_N"/>
    <property type="match status" value="1"/>
</dbReference>
<keyword evidence="2 4" id="KW-0378">Hydrolase</keyword>
<dbReference type="InterPro" id="IPR030458">
    <property type="entry name" value="Glyco_hydro_31_AS"/>
</dbReference>
<dbReference type="InterPro" id="IPR025887">
    <property type="entry name" value="Glyco_hydro_31_N_dom"/>
</dbReference>
<dbReference type="EMBL" id="MGFH01000222">
    <property type="protein sequence ID" value="OGM01844.1"/>
    <property type="molecule type" value="Genomic_DNA"/>
</dbReference>
<evidence type="ECO:0000256" key="4">
    <source>
        <dbReference type="RuleBase" id="RU361185"/>
    </source>
</evidence>
<dbReference type="CDD" id="cd06604">
    <property type="entry name" value="GH31_glucosidase_II_MalA"/>
    <property type="match status" value="1"/>
</dbReference>
<dbReference type="AlphaFoldDB" id="A0A1F7WG88"/>
<dbReference type="GO" id="GO:0030246">
    <property type="term" value="F:carbohydrate binding"/>
    <property type="evidence" value="ECO:0007669"/>
    <property type="project" value="InterPro"/>
</dbReference>
<dbReference type="SUPFAM" id="SSF74650">
    <property type="entry name" value="Galactose mutarotase-like"/>
    <property type="match status" value="1"/>
</dbReference>
<sequence>YSFSDGDKMFGLGQCLGSMNRRGRRYRLYAADDPNHTPEKESLYGSHPFAIISSAETFGFFIDYPSEIFIDAGFTDRNTLEITIGSEDFDLYIFKSPGMGEIIRNYLRLCGRPWVPPEWAFGYQQCRWSYPDQRSVEEVARNFKKHKIPCSAIYLDIDYMKDYKVFTVDKEKFPDISGLAAELKDLGIKLIAIIDPGVRIEKGYDVYEEGVERGFFCRDKNGGSFTAAVWPGLTHFPDFLNPETRRWWGALYERLVSLGIEGFWNDMNEPSIFYTPEKLSEALEFAAGASKDPEPGRLLFDTREKFNKLANAREYHSFFYHSPDGKSLVAHEKVHNLFGFNMSLAASEGLEAIRPGRRHFLLSRSSFAGMHRFSAVWTGDNSSWWEHLGVHMRMVMSLNMAGFFYCGADVGGFSCDASADLVIRWTQLGALTPLFRNHSALGTRHQEPWAFDDHTTGIIKNIIRLRYALIPYLYSEFMRSVNELTPFISPIFIKFGDAVSAEIEDQFMAGGSLMAAPVHIQNASGRHVYLPESRWLYWPASSPDIREMAVMEPGAHYISAQLDETPIFIAENSMIALNLADGGGVSDAVQNSLLVIAFVTDKASFVYYEDDGETLAFEKGTFSKLNIEIHNHKGVYDIKTAANVSPLCPLKVKALYFEIYDETGRMTEIKTAL</sequence>
<dbReference type="Gene3D" id="3.20.20.80">
    <property type="entry name" value="Glycosidases"/>
    <property type="match status" value="1"/>
</dbReference>
<dbReference type="Pfam" id="PF13802">
    <property type="entry name" value="Gal_mutarotas_2"/>
    <property type="match status" value="1"/>
</dbReference>
<evidence type="ECO:0000313" key="10">
    <source>
        <dbReference type="Proteomes" id="UP000178735"/>
    </source>
</evidence>
<gene>
    <name evidence="9" type="ORF">A2008_05145</name>
</gene>
<dbReference type="Pfam" id="PF17137">
    <property type="entry name" value="DUF5110"/>
    <property type="match status" value="1"/>
</dbReference>
<name>A0A1F7WG88_9BACT</name>
<dbReference type="STRING" id="1817813.A2008_05145"/>
<accession>A0A1F7WG88</accession>
<organism evidence="9 10">
    <name type="scientific">Candidatus Wallbacteria bacterium GWC2_49_35</name>
    <dbReference type="NCBI Taxonomy" id="1817813"/>
    <lineage>
        <taxon>Bacteria</taxon>
        <taxon>Candidatus Walliibacteriota</taxon>
    </lineage>
</organism>
<dbReference type="Pfam" id="PF21365">
    <property type="entry name" value="Glyco_hydro_31_3rd"/>
    <property type="match status" value="1"/>
</dbReference>
<protein>
    <submittedName>
        <fullName evidence="9">Alpha-glucosidase</fullName>
    </submittedName>
</protein>
<dbReference type="Pfam" id="PF01055">
    <property type="entry name" value="Glyco_hydro_31_2nd"/>
    <property type="match status" value="1"/>
</dbReference>
<reference evidence="9 10" key="1">
    <citation type="journal article" date="2016" name="Nat. Commun.">
        <title>Thousands of microbial genomes shed light on interconnected biogeochemical processes in an aquifer system.</title>
        <authorList>
            <person name="Anantharaman K."/>
            <person name="Brown C.T."/>
            <person name="Hug L.A."/>
            <person name="Sharon I."/>
            <person name="Castelle C.J."/>
            <person name="Probst A.J."/>
            <person name="Thomas B.C."/>
            <person name="Singh A."/>
            <person name="Wilkins M.J."/>
            <person name="Karaoz U."/>
            <person name="Brodie E.L."/>
            <person name="Williams K.H."/>
            <person name="Hubbard S.S."/>
            <person name="Banfield J.F."/>
        </authorList>
    </citation>
    <scope>NUCLEOTIDE SEQUENCE [LARGE SCALE GENOMIC DNA]</scope>
</reference>
<proteinExistence type="inferred from homology"/>
<dbReference type="InterPro" id="IPR048395">
    <property type="entry name" value="Glyco_hydro_31_C"/>
</dbReference>
<dbReference type="InterPro" id="IPR033403">
    <property type="entry name" value="DUF5110"/>
</dbReference>
<feature type="domain" description="DUF5110" evidence="7">
    <location>
        <begin position="597"/>
        <end position="635"/>
    </location>
</feature>
<evidence type="ECO:0000259" key="7">
    <source>
        <dbReference type="Pfam" id="PF17137"/>
    </source>
</evidence>
<feature type="domain" description="Glycosyl hydrolase family 31 C-terminal" evidence="8">
    <location>
        <begin position="485"/>
        <end position="575"/>
    </location>
</feature>
<evidence type="ECO:0000259" key="5">
    <source>
        <dbReference type="Pfam" id="PF01055"/>
    </source>
</evidence>
<keyword evidence="3 4" id="KW-0326">Glycosidase</keyword>
<comment type="caution">
    <text evidence="9">The sequence shown here is derived from an EMBL/GenBank/DDBJ whole genome shotgun (WGS) entry which is preliminary data.</text>
</comment>
<dbReference type="InterPro" id="IPR000322">
    <property type="entry name" value="Glyco_hydro_31_TIM"/>
</dbReference>
<feature type="non-terminal residue" evidence="9">
    <location>
        <position position="1"/>
    </location>
</feature>